<dbReference type="EMBL" id="AMQN01024606">
    <property type="status" value="NOT_ANNOTATED_CDS"/>
    <property type="molecule type" value="Genomic_DNA"/>
</dbReference>
<dbReference type="PROSITE" id="PS50262">
    <property type="entry name" value="G_PROTEIN_RECEP_F1_2"/>
    <property type="match status" value="1"/>
</dbReference>
<feature type="transmembrane region" description="Helical" evidence="9">
    <location>
        <begin position="68"/>
        <end position="87"/>
    </location>
</feature>
<dbReference type="STRING" id="283909.R7UIZ4"/>
<evidence type="ECO:0000313" key="11">
    <source>
        <dbReference type="EMBL" id="ELU03257.1"/>
    </source>
</evidence>
<sequence length="326" mass="35844">MNCTATSNASSCNATKLLRDVDFSLSVSVARFLWISIAPVILSIGLVGNSLSLCVFMKKPLNKSSSTFALLACLAISDSLVLLTGLLRDWLSVLRQSEFNAFNRSLMTCTPVEVLSVASMYCSAWILVAVSIDRYLAIRVPIKSRSLRTPLRARQLAVSIALVSIVASLLMTFSNRQRAVCFTQSSSEAAMWLDVCVYSLLPSLLLFAFNSAMLLSLLSRKTQQTRHAATRRLSCVALTVSMSYLLMTLPNALLLIAAEIHKPLLSNPVVIPVQTATMLLWYSNHAVNFLLYCFTASQFLPSSVSLFTGLINGNYFRETLIEDCKV</sequence>
<evidence type="ECO:0000256" key="3">
    <source>
        <dbReference type="ARBA" id="ARBA00022989"/>
    </source>
</evidence>
<proteinExistence type="inferred from homology"/>
<dbReference type="OrthoDB" id="9983318at2759"/>
<dbReference type="EMBL" id="KB303332">
    <property type="protein sequence ID" value="ELU03257.1"/>
    <property type="molecule type" value="Genomic_DNA"/>
</dbReference>
<evidence type="ECO:0000256" key="7">
    <source>
        <dbReference type="ARBA" id="ARBA00023224"/>
    </source>
</evidence>
<dbReference type="GO" id="GO:0005886">
    <property type="term" value="C:plasma membrane"/>
    <property type="evidence" value="ECO:0007669"/>
    <property type="project" value="TreeGrafter"/>
</dbReference>
<feature type="transmembrane region" description="Helical" evidence="9">
    <location>
        <begin position="114"/>
        <end position="136"/>
    </location>
</feature>
<dbReference type="Proteomes" id="UP000014760">
    <property type="component" value="Unassembled WGS sequence"/>
</dbReference>
<dbReference type="AlphaFoldDB" id="R7UIZ4"/>
<accession>R7UIZ4</accession>
<keyword evidence="2 8" id="KW-0812">Transmembrane</keyword>
<comment type="similarity">
    <text evidence="8">Belongs to the G-protein coupled receptor 1 family.</text>
</comment>
<feature type="transmembrane region" description="Helical" evidence="9">
    <location>
        <begin position="189"/>
        <end position="215"/>
    </location>
</feature>
<feature type="domain" description="G-protein coupled receptors family 1 profile" evidence="10">
    <location>
        <begin position="48"/>
        <end position="292"/>
    </location>
</feature>
<dbReference type="PANTHER" id="PTHR24243">
    <property type="entry name" value="G-PROTEIN COUPLED RECEPTOR"/>
    <property type="match status" value="1"/>
</dbReference>
<reference evidence="12" key="3">
    <citation type="submission" date="2015-06" db="UniProtKB">
        <authorList>
            <consortium name="EnsemblMetazoa"/>
        </authorList>
    </citation>
    <scope>IDENTIFICATION</scope>
</reference>
<keyword evidence="3 9" id="KW-1133">Transmembrane helix</keyword>
<dbReference type="GO" id="GO:0004930">
    <property type="term" value="F:G protein-coupled receptor activity"/>
    <property type="evidence" value="ECO:0007669"/>
    <property type="project" value="UniProtKB-KW"/>
</dbReference>
<evidence type="ECO:0000313" key="13">
    <source>
        <dbReference type="Proteomes" id="UP000014760"/>
    </source>
</evidence>
<keyword evidence="5 9" id="KW-0472">Membrane</keyword>
<feature type="transmembrane region" description="Helical" evidence="9">
    <location>
        <begin position="236"/>
        <end position="258"/>
    </location>
</feature>
<evidence type="ECO:0000256" key="5">
    <source>
        <dbReference type="ARBA" id="ARBA00023136"/>
    </source>
</evidence>
<comment type="subcellular location">
    <subcellularLocation>
        <location evidence="1">Membrane</location>
        <topology evidence="1">Multi-pass membrane protein</topology>
    </subcellularLocation>
</comment>
<dbReference type="Pfam" id="PF00001">
    <property type="entry name" value="7tm_1"/>
    <property type="match status" value="1"/>
</dbReference>
<evidence type="ECO:0000256" key="1">
    <source>
        <dbReference type="ARBA" id="ARBA00004141"/>
    </source>
</evidence>
<evidence type="ECO:0000256" key="9">
    <source>
        <dbReference type="SAM" id="Phobius"/>
    </source>
</evidence>
<evidence type="ECO:0000256" key="6">
    <source>
        <dbReference type="ARBA" id="ARBA00023170"/>
    </source>
</evidence>
<dbReference type="InterPro" id="IPR000276">
    <property type="entry name" value="GPCR_Rhodpsn"/>
</dbReference>
<dbReference type="InterPro" id="IPR017452">
    <property type="entry name" value="GPCR_Rhodpsn_7TM"/>
</dbReference>
<dbReference type="Gene3D" id="1.20.1070.10">
    <property type="entry name" value="Rhodopsin 7-helix transmembrane proteins"/>
    <property type="match status" value="1"/>
</dbReference>
<gene>
    <name evidence="11" type="ORF">CAPTEDRAFT_201797</name>
</gene>
<feature type="transmembrane region" description="Helical" evidence="9">
    <location>
        <begin position="32"/>
        <end position="56"/>
    </location>
</feature>
<name>R7UIZ4_CAPTE</name>
<keyword evidence="13" id="KW-1185">Reference proteome</keyword>
<keyword evidence="4 8" id="KW-0297">G-protein coupled receptor</keyword>
<evidence type="ECO:0000313" key="12">
    <source>
        <dbReference type="EnsemblMetazoa" id="CapteP201797"/>
    </source>
</evidence>
<dbReference type="CDD" id="cd14978">
    <property type="entry name" value="7tmA_FMRFamide_R-like"/>
    <property type="match status" value="1"/>
</dbReference>
<dbReference type="EnsemblMetazoa" id="CapteT201797">
    <property type="protein sequence ID" value="CapteP201797"/>
    <property type="gene ID" value="CapteG201797"/>
</dbReference>
<evidence type="ECO:0000256" key="2">
    <source>
        <dbReference type="ARBA" id="ARBA00022692"/>
    </source>
</evidence>
<dbReference type="PROSITE" id="PS00237">
    <property type="entry name" value="G_PROTEIN_RECEP_F1_1"/>
    <property type="match status" value="1"/>
</dbReference>
<dbReference type="PRINTS" id="PR00237">
    <property type="entry name" value="GPCRRHODOPSN"/>
</dbReference>
<evidence type="ECO:0000256" key="4">
    <source>
        <dbReference type="ARBA" id="ARBA00023040"/>
    </source>
</evidence>
<protein>
    <recommendedName>
        <fullName evidence="10">G-protein coupled receptors family 1 profile domain-containing protein</fullName>
    </recommendedName>
</protein>
<dbReference type="SMART" id="SM01381">
    <property type="entry name" value="7TM_GPCR_Srsx"/>
    <property type="match status" value="1"/>
</dbReference>
<reference evidence="13" key="1">
    <citation type="submission" date="2012-12" db="EMBL/GenBank/DDBJ databases">
        <authorList>
            <person name="Hellsten U."/>
            <person name="Grimwood J."/>
            <person name="Chapman J.A."/>
            <person name="Shapiro H."/>
            <person name="Aerts A."/>
            <person name="Otillar R.P."/>
            <person name="Terry A.Y."/>
            <person name="Boore J.L."/>
            <person name="Simakov O."/>
            <person name="Marletaz F."/>
            <person name="Cho S.-J."/>
            <person name="Edsinger-Gonzales E."/>
            <person name="Havlak P."/>
            <person name="Kuo D.-H."/>
            <person name="Larsson T."/>
            <person name="Lv J."/>
            <person name="Arendt D."/>
            <person name="Savage R."/>
            <person name="Osoegawa K."/>
            <person name="de Jong P."/>
            <person name="Lindberg D.R."/>
            <person name="Seaver E.C."/>
            <person name="Weisblat D.A."/>
            <person name="Putnam N.H."/>
            <person name="Grigoriev I.V."/>
            <person name="Rokhsar D.S."/>
        </authorList>
    </citation>
    <scope>NUCLEOTIDE SEQUENCE</scope>
    <source>
        <strain evidence="13">I ESC-2004</strain>
    </source>
</reference>
<evidence type="ECO:0000259" key="10">
    <source>
        <dbReference type="PROSITE" id="PS50262"/>
    </source>
</evidence>
<reference evidence="11 13" key="2">
    <citation type="journal article" date="2013" name="Nature">
        <title>Insights into bilaterian evolution from three spiralian genomes.</title>
        <authorList>
            <person name="Simakov O."/>
            <person name="Marletaz F."/>
            <person name="Cho S.J."/>
            <person name="Edsinger-Gonzales E."/>
            <person name="Havlak P."/>
            <person name="Hellsten U."/>
            <person name="Kuo D.H."/>
            <person name="Larsson T."/>
            <person name="Lv J."/>
            <person name="Arendt D."/>
            <person name="Savage R."/>
            <person name="Osoegawa K."/>
            <person name="de Jong P."/>
            <person name="Grimwood J."/>
            <person name="Chapman J.A."/>
            <person name="Shapiro H."/>
            <person name="Aerts A."/>
            <person name="Otillar R.P."/>
            <person name="Terry A.Y."/>
            <person name="Boore J.L."/>
            <person name="Grigoriev I.V."/>
            <person name="Lindberg D.R."/>
            <person name="Seaver E.C."/>
            <person name="Weisblat D.A."/>
            <person name="Putnam N.H."/>
            <person name="Rokhsar D.S."/>
        </authorList>
    </citation>
    <scope>NUCLEOTIDE SEQUENCE</scope>
    <source>
        <strain evidence="11 13">I ESC-2004</strain>
    </source>
</reference>
<dbReference type="SUPFAM" id="SSF81321">
    <property type="entry name" value="Family A G protein-coupled receptor-like"/>
    <property type="match status" value="1"/>
</dbReference>
<feature type="transmembrane region" description="Helical" evidence="9">
    <location>
        <begin position="264"/>
        <end position="282"/>
    </location>
</feature>
<dbReference type="OMA" id="WCRLRRW"/>
<evidence type="ECO:0000256" key="8">
    <source>
        <dbReference type="RuleBase" id="RU000688"/>
    </source>
</evidence>
<keyword evidence="7 8" id="KW-0807">Transducer</keyword>
<feature type="transmembrane region" description="Helical" evidence="9">
    <location>
        <begin position="156"/>
        <end position="174"/>
    </location>
</feature>
<keyword evidence="6 8" id="KW-0675">Receptor</keyword>
<organism evidence="11">
    <name type="scientific">Capitella teleta</name>
    <name type="common">Polychaete worm</name>
    <dbReference type="NCBI Taxonomy" id="283909"/>
    <lineage>
        <taxon>Eukaryota</taxon>
        <taxon>Metazoa</taxon>
        <taxon>Spiralia</taxon>
        <taxon>Lophotrochozoa</taxon>
        <taxon>Annelida</taxon>
        <taxon>Polychaeta</taxon>
        <taxon>Sedentaria</taxon>
        <taxon>Scolecida</taxon>
        <taxon>Capitellidae</taxon>
        <taxon>Capitella</taxon>
    </lineage>
</organism>
<dbReference type="HOGENOM" id="CLU_009579_6_4_1"/>
<dbReference type="PANTHER" id="PTHR24243:SF230">
    <property type="entry name" value="G-PROTEIN COUPLED RECEPTORS FAMILY 1 PROFILE DOMAIN-CONTAINING PROTEIN"/>
    <property type="match status" value="1"/>
</dbReference>